<keyword evidence="3 7" id="KW-0418">Kinase</keyword>
<dbReference type="Proteomes" id="UP000091956">
    <property type="component" value="Unassembled WGS sequence"/>
</dbReference>
<feature type="domain" description="Protein kinase" evidence="6">
    <location>
        <begin position="76"/>
        <end position="413"/>
    </location>
</feature>
<reference evidence="7 8" key="1">
    <citation type="submission" date="2016-03" db="EMBL/GenBank/DDBJ databases">
        <title>Comparative genomics of Pseudogymnoascus destructans, the fungus causing white-nose syndrome of bats.</title>
        <authorList>
            <person name="Palmer J.M."/>
            <person name="Drees K.P."/>
            <person name="Foster J.T."/>
            <person name="Lindner D.L."/>
        </authorList>
    </citation>
    <scope>NUCLEOTIDE SEQUENCE [LARGE SCALE GENOMIC DNA]</scope>
    <source>
        <strain evidence="7 8">UAMH 10579</strain>
    </source>
</reference>
<evidence type="ECO:0000259" key="6">
    <source>
        <dbReference type="PROSITE" id="PS50011"/>
    </source>
</evidence>
<dbReference type="GO" id="GO:0005634">
    <property type="term" value="C:nucleus"/>
    <property type="evidence" value="ECO:0007669"/>
    <property type="project" value="TreeGrafter"/>
</dbReference>
<evidence type="ECO:0000313" key="7">
    <source>
        <dbReference type="EMBL" id="OBT94802.1"/>
    </source>
</evidence>
<name>A0A1B8GG46_9PEZI</name>
<dbReference type="OrthoDB" id="310217at2759"/>
<dbReference type="GeneID" id="28839706"/>
<dbReference type="GO" id="GO:0005737">
    <property type="term" value="C:cytoplasm"/>
    <property type="evidence" value="ECO:0007669"/>
    <property type="project" value="TreeGrafter"/>
</dbReference>
<dbReference type="InterPro" id="IPR011009">
    <property type="entry name" value="Kinase-like_dom_sf"/>
</dbReference>
<keyword evidence="4" id="KW-0067">ATP-binding</keyword>
<keyword evidence="1" id="KW-0808">Transferase</keyword>
<feature type="compositionally biased region" description="Basic and acidic residues" evidence="5">
    <location>
        <begin position="616"/>
        <end position="625"/>
    </location>
</feature>
<organism evidence="7 8">
    <name type="scientific">Pseudogymnoascus verrucosus</name>
    <dbReference type="NCBI Taxonomy" id="342668"/>
    <lineage>
        <taxon>Eukaryota</taxon>
        <taxon>Fungi</taxon>
        <taxon>Dikarya</taxon>
        <taxon>Ascomycota</taxon>
        <taxon>Pezizomycotina</taxon>
        <taxon>Leotiomycetes</taxon>
        <taxon>Thelebolales</taxon>
        <taxon>Thelebolaceae</taxon>
        <taxon>Pseudogymnoascus</taxon>
    </lineage>
</organism>
<feature type="compositionally biased region" description="Polar residues" evidence="5">
    <location>
        <begin position="471"/>
        <end position="483"/>
    </location>
</feature>
<evidence type="ECO:0000256" key="1">
    <source>
        <dbReference type="ARBA" id="ARBA00022679"/>
    </source>
</evidence>
<dbReference type="PANTHER" id="PTHR11042">
    <property type="entry name" value="EUKARYOTIC TRANSLATION INITIATION FACTOR 2-ALPHA KINASE EIF2-ALPHA KINASE -RELATED"/>
    <property type="match status" value="1"/>
</dbReference>
<reference evidence="8" key="2">
    <citation type="journal article" date="2018" name="Nat. Commun.">
        <title>Extreme sensitivity to ultraviolet light in the fungal pathogen causing white-nose syndrome of bats.</title>
        <authorList>
            <person name="Palmer J.M."/>
            <person name="Drees K.P."/>
            <person name="Foster J.T."/>
            <person name="Lindner D.L."/>
        </authorList>
    </citation>
    <scope>NUCLEOTIDE SEQUENCE [LARGE SCALE GENOMIC DNA]</scope>
    <source>
        <strain evidence="8">UAMH 10579</strain>
    </source>
</reference>
<dbReference type="InterPro" id="IPR000719">
    <property type="entry name" value="Prot_kinase_dom"/>
</dbReference>
<feature type="compositionally biased region" description="Low complexity" evidence="5">
    <location>
        <begin position="512"/>
        <end position="523"/>
    </location>
</feature>
<evidence type="ECO:0000256" key="2">
    <source>
        <dbReference type="ARBA" id="ARBA00022741"/>
    </source>
</evidence>
<dbReference type="Gene3D" id="1.10.510.10">
    <property type="entry name" value="Transferase(Phosphotransferase) domain 1"/>
    <property type="match status" value="1"/>
</dbReference>
<evidence type="ECO:0000256" key="3">
    <source>
        <dbReference type="ARBA" id="ARBA00022777"/>
    </source>
</evidence>
<dbReference type="GO" id="GO:0004674">
    <property type="term" value="F:protein serine/threonine kinase activity"/>
    <property type="evidence" value="ECO:0007669"/>
    <property type="project" value="UniProtKB-KW"/>
</dbReference>
<sequence length="893" mass="100356">MALWLHSKWGTTPVNSRNYLAIRDREISAFRWNQVGNPPDSLYRDSAQSQIHQADPRANDWLFSSDRWNKSFPEGWEPVSVLGAGGFGIAGHWRYVAAGPHKIGDVEREIRDIVVKQASAVLNKGLISEAFIMEMLTRTGSRHFPKIYGRVHRDVGLQDRVAVDQKRREVHRIFMEYCEYGSLAKHINDSSYRGDLTDEPMLWSWFHCLSKAVMVMERGHEEDSESRFSRREPWGNEHEVVHFDLKPDNALVSVTDGYEHVGARRVVISDFGLSQVLPNERNGPHKDHDKNLDEYEDVGTVIYRAPEQLRRIPRPKRRLGACTNIFQVGVIMFCLIMQTHSFPYIDPPTRTRLTRRHRHRTMGGEDLEMEIRLSRVLRGLVAECLHFDPAFRPTSVELVRRTRAGLKNFNPWGATSSKIYGTLKPVDTLMLDGWFGKFPSTVWPKRIPEMEEVVNLRRRQRHQVDLAINYDPQNPATANNQGGNLPGGPATGQNPPPPGNQGPVNPPGGPAAGQNPPTNNNQPGAPPAAGPGGTAQAQPPVRRTEPVVRHKPWPGDKFTQPADILDGKGPRKSKPPPGRSAPSKQPDWGKVVKNIKCPPAANIPRSPKRPTQGPEPEPKRSRRSEPVPIRQIDMMNSWLHDINLNRPAAPVPQLPTEPEQTFLIPVRIWPGPLPNPADEAVAQMRTFVIPMSATLKDLLRVMMKDRSSGVALAVRCRFARPGTPQELPSSTRLADLGYGPAPRVRSAHLECFRKMATPTFLPGGLPRSFPLTICIQPTNGVNGRMGMLSLKVGYQMTILTLKKAVIDSDMRPDFRVPSQLMFHYGGDDPQARDFPDYRTIKSFFEGQGEAENIHAKIWCSLRPVGLGGSGSGRPPPFERVYTPPRYRTNRRFL</sequence>
<keyword evidence="7" id="KW-0723">Serine/threonine-protein kinase</keyword>
<dbReference type="SMART" id="SM00220">
    <property type="entry name" value="S_TKc"/>
    <property type="match status" value="1"/>
</dbReference>
<keyword evidence="2" id="KW-0547">Nucleotide-binding</keyword>
<keyword evidence="8" id="KW-1185">Reference proteome</keyword>
<dbReference type="EMBL" id="KV460240">
    <property type="protein sequence ID" value="OBT94802.1"/>
    <property type="molecule type" value="Genomic_DNA"/>
</dbReference>
<accession>A0A1B8GG46</accession>
<feature type="region of interest" description="Disordered" evidence="5">
    <location>
        <begin position="471"/>
        <end position="629"/>
    </location>
</feature>
<gene>
    <name evidence="7" type="primary">KIN3_1</name>
    <name evidence="7" type="ORF">VE01_06320</name>
</gene>
<feature type="compositionally biased region" description="Pro residues" evidence="5">
    <location>
        <begin position="494"/>
        <end position="509"/>
    </location>
</feature>
<protein>
    <submittedName>
        <fullName evidence="7">G2-specific serine/threonine protein kinase</fullName>
    </submittedName>
</protein>
<dbReference type="SUPFAM" id="SSF56112">
    <property type="entry name" value="Protein kinase-like (PK-like)"/>
    <property type="match status" value="1"/>
</dbReference>
<evidence type="ECO:0000313" key="8">
    <source>
        <dbReference type="Proteomes" id="UP000091956"/>
    </source>
</evidence>
<dbReference type="Pfam" id="PF00069">
    <property type="entry name" value="Pkinase"/>
    <property type="match status" value="1"/>
</dbReference>
<dbReference type="PROSITE" id="PS50011">
    <property type="entry name" value="PROTEIN_KINASE_DOM"/>
    <property type="match status" value="1"/>
</dbReference>
<dbReference type="InterPro" id="IPR050339">
    <property type="entry name" value="CC_SR_Kinase"/>
</dbReference>
<dbReference type="RefSeq" id="XP_018128535.1">
    <property type="nucleotide sequence ID" value="XM_018275772.2"/>
</dbReference>
<dbReference type="STRING" id="342668.A0A1B8GG46"/>
<evidence type="ECO:0000256" key="5">
    <source>
        <dbReference type="SAM" id="MobiDB-lite"/>
    </source>
</evidence>
<dbReference type="GO" id="GO:0005524">
    <property type="term" value="F:ATP binding"/>
    <property type="evidence" value="ECO:0007669"/>
    <property type="project" value="UniProtKB-KW"/>
</dbReference>
<dbReference type="PANTHER" id="PTHR11042:SF178">
    <property type="entry name" value="EUKARYOTIC TRANSLATION INITIATION FACTOR 2-ALPHA KINASE 1"/>
    <property type="match status" value="1"/>
</dbReference>
<dbReference type="AlphaFoldDB" id="A0A1B8GG46"/>
<evidence type="ECO:0000256" key="4">
    <source>
        <dbReference type="ARBA" id="ARBA00022840"/>
    </source>
</evidence>
<proteinExistence type="predicted"/>